<dbReference type="RefSeq" id="WP_078002391.1">
    <property type="nucleotide sequence ID" value="NZ_MRUL01000004.1"/>
</dbReference>
<dbReference type="Proteomes" id="UP000190667">
    <property type="component" value="Unassembled WGS sequence"/>
</dbReference>
<dbReference type="InterPro" id="IPR001387">
    <property type="entry name" value="Cro/C1-type_HTH"/>
</dbReference>
<dbReference type="Gene3D" id="1.10.260.40">
    <property type="entry name" value="lambda repressor-like DNA-binding domains"/>
    <property type="match status" value="1"/>
</dbReference>
<feature type="domain" description="HTH cro/C1-type" evidence="1">
    <location>
        <begin position="17"/>
        <end position="63"/>
    </location>
</feature>
<evidence type="ECO:0000313" key="3">
    <source>
        <dbReference type="Proteomes" id="UP000190667"/>
    </source>
</evidence>
<keyword evidence="3" id="KW-1185">Reference proteome</keyword>
<name>A0A1S8YNY1_9GAMM</name>
<reference evidence="2 3" key="1">
    <citation type="submission" date="2016-12" db="EMBL/GenBank/DDBJ databases">
        <title>Izhakiella australiana sp. nov. of genus Izhakiella isolated from Australian desert.</title>
        <authorList>
            <person name="Ji M."/>
        </authorList>
    </citation>
    <scope>NUCLEOTIDE SEQUENCE [LARGE SCALE GENOMIC DNA]</scope>
    <source>
        <strain evidence="2 3">D4N98</strain>
    </source>
</reference>
<dbReference type="GO" id="GO:0003677">
    <property type="term" value="F:DNA binding"/>
    <property type="evidence" value="ECO:0007669"/>
    <property type="project" value="InterPro"/>
</dbReference>
<dbReference type="EMBL" id="MRUL01000004">
    <property type="protein sequence ID" value="OON40578.1"/>
    <property type="molecule type" value="Genomic_DNA"/>
</dbReference>
<organism evidence="2 3">
    <name type="scientific">Izhakiella australiensis</name>
    <dbReference type="NCBI Taxonomy" id="1926881"/>
    <lineage>
        <taxon>Bacteria</taxon>
        <taxon>Pseudomonadati</taxon>
        <taxon>Pseudomonadota</taxon>
        <taxon>Gammaproteobacteria</taxon>
        <taxon>Enterobacterales</taxon>
        <taxon>Erwiniaceae</taxon>
        <taxon>Izhakiella</taxon>
    </lineage>
</organism>
<comment type="caution">
    <text evidence="2">The sequence shown here is derived from an EMBL/GenBank/DDBJ whole genome shotgun (WGS) entry which is preliminary data.</text>
</comment>
<proteinExistence type="predicted"/>
<dbReference type="SUPFAM" id="SSF47413">
    <property type="entry name" value="lambda repressor-like DNA-binding domains"/>
    <property type="match status" value="1"/>
</dbReference>
<dbReference type="SUPFAM" id="SSF51306">
    <property type="entry name" value="LexA/Signal peptidase"/>
    <property type="match status" value="1"/>
</dbReference>
<dbReference type="InterPro" id="IPR010982">
    <property type="entry name" value="Lambda_DNA-bd_dom_sf"/>
</dbReference>
<dbReference type="OrthoDB" id="9791537at2"/>
<dbReference type="STRING" id="1926881.BTJ39_09260"/>
<dbReference type="CDD" id="cd06529">
    <property type="entry name" value="S24_LexA-like"/>
    <property type="match status" value="1"/>
</dbReference>
<evidence type="ECO:0000313" key="2">
    <source>
        <dbReference type="EMBL" id="OON40578.1"/>
    </source>
</evidence>
<dbReference type="Pfam" id="PF01381">
    <property type="entry name" value="HTH_3"/>
    <property type="match status" value="1"/>
</dbReference>
<dbReference type="PROSITE" id="PS50943">
    <property type="entry name" value="HTH_CROC1"/>
    <property type="match status" value="1"/>
</dbReference>
<protein>
    <submittedName>
        <fullName evidence="2">XRE family transcriptional regulator</fullName>
    </submittedName>
</protein>
<dbReference type="SMART" id="SM00530">
    <property type="entry name" value="HTH_XRE"/>
    <property type="match status" value="1"/>
</dbReference>
<sequence>MKSDTLANRLNMAMAIRDITQGALAKASGVSQPTIWRLTKGEASGSRKLVDIARALNVNVEWLASGEGEMSGRSTSGGLDKVKTGTTIPVWNAHGKSGEVIAPPNGTRVRKSWRAYILERNSGCAEATAGSIIIVDTDIAPETGDLVVANFNARISVYRFLEGPFNGFLTVDDPRLPAVELTDEVELIGVAIFLIRDLRR</sequence>
<accession>A0A1S8YNY1</accession>
<gene>
    <name evidence="2" type="ORF">BTJ39_09260</name>
</gene>
<dbReference type="InterPro" id="IPR039418">
    <property type="entry name" value="LexA-like"/>
</dbReference>
<evidence type="ECO:0000259" key="1">
    <source>
        <dbReference type="PROSITE" id="PS50943"/>
    </source>
</evidence>
<dbReference type="AlphaFoldDB" id="A0A1S8YNY1"/>
<dbReference type="Gene3D" id="2.10.109.10">
    <property type="entry name" value="Umud Fragment, subunit A"/>
    <property type="match status" value="1"/>
</dbReference>
<dbReference type="CDD" id="cd00093">
    <property type="entry name" value="HTH_XRE"/>
    <property type="match status" value="1"/>
</dbReference>
<dbReference type="InterPro" id="IPR036286">
    <property type="entry name" value="LexA/Signal_pep-like_sf"/>
</dbReference>